<sequence length="127" mass="15093">QYKANDIIMNNFDWRLVTRNMYGKGTSFTPDADYANCHSNRRNGNYRAFIIADVLVSKEQIVYRHSALTIPSEGYDTVIGQWESENMVYVKFNDNEFLPKYIVYYEIDDSTISASKYYERRNNYRSY</sequence>
<dbReference type="PROSITE" id="PS51059">
    <property type="entry name" value="PARP_CATALYTIC"/>
    <property type="match status" value="1"/>
</dbReference>
<feature type="non-terminal residue" evidence="2">
    <location>
        <position position="1"/>
    </location>
</feature>
<dbReference type="InterPro" id="IPR051712">
    <property type="entry name" value="ARTD-AVP"/>
</dbReference>
<evidence type="ECO:0000313" key="2">
    <source>
        <dbReference type="EMBL" id="JAS21538.1"/>
    </source>
</evidence>
<reference evidence="2" key="1">
    <citation type="submission" date="2015-12" db="EMBL/GenBank/DDBJ databases">
        <title>De novo transcriptome assembly of four potential Pierce s Disease insect vectors from Arizona vineyards.</title>
        <authorList>
            <person name="Tassone E.E."/>
        </authorList>
    </citation>
    <scope>NUCLEOTIDE SEQUENCE</scope>
</reference>
<dbReference type="GO" id="GO:0003950">
    <property type="term" value="F:NAD+ poly-ADP-ribosyltransferase activity"/>
    <property type="evidence" value="ECO:0007669"/>
    <property type="project" value="InterPro"/>
</dbReference>
<dbReference type="AlphaFoldDB" id="A0A1B6D778"/>
<dbReference type="EMBL" id="GEDC01015760">
    <property type="protein sequence ID" value="JAS21538.1"/>
    <property type="molecule type" value="Transcribed_RNA"/>
</dbReference>
<protein>
    <recommendedName>
        <fullName evidence="1">PARP catalytic domain-containing protein</fullName>
    </recommendedName>
</protein>
<dbReference type="Gene3D" id="3.90.228.10">
    <property type="match status" value="1"/>
</dbReference>
<feature type="domain" description="PARP catalytic" evidence="1">
    <location>
        <begin position="1"/>
        <end position="126"/>
    </location>
</feature>
<dbReference type="PANTHER" id="PTHR45740:SF2">
    <property type="entry name" value="POLY [ADP-RIBOSE] POLYMERASE"/>
    <property type="match status" value="1"/>
</dbReference>
<dbReference type="GO" id="GO:0005634">
    <property type="term" value="C:nucleus"/>
    <property type="evidence" value="ECO:0007669"/>
    <property type="project" value="TreeGrafter"/>
</dbReference>
<name>A0A1B6D778_9HEMI</name>
<dbReference type="SUPFAM" id="SSF56399">
    <property type="entry name" value="ADP-ribosylation"/>
    <property type="match status" value="1"/>
</dbReference>
<accession>A0A1B6D778</accession>
<proteinExistence type="predicted"/>
<dbReference type="PANTHER" id="PTHR45740">
    <property type="entry name" value="POLY [ADP-RIBOSE] POLYMERASE"/>
    <property type="match status" value="1"/>
</dbReference>
<organism evidence="2">
    <name type="scientific">Clastoptera arizonana</name>
    <name type="common">Arizona spittle bug</name>
    <dbReference type="NCBI Taxonomy" id="38151"/>
    <lineage>
        <taxon>Eukaryota</taxon>
        <taxon>Metazoa</taxon>
        <taxon>Ecdysozoa</taxon>
        <taxon>Arthropoda</taxon>
        <taxon>Hexapoda</taxon>
        <taxon>Insecta</taxon>
        <taxon>Pterygota</taxon>
        <taxon>Neoptera</taxon>
        <taxon>Paraneoptera</taxon>
        <taxon>Hemiptera</taxon>
        <taxon>Auchenorrhyncha</taxon>
        <taxon>Cercopoidea</taxon>
        <taxon>Clastopteridae</taxon>
        <taxon>Clastoptera</taxon>
    </lineage>
</organism>
<dbReference type="InterPro" id="IPR012317">
    <property type="entry name" value="Poly(ADP-ribose)pol_cat_dom"/>
</dbReference>
<gene>
    <name evidence="2" type="ORF">g.17602</name>
</gene>
<dbReference type="GO" id="GO:1990404">
    <property type="term" value="F:NAD+-protein mono-ADP-ribosyltransferase activity"/>
    <property type="evidence" value="ECO:0007669"/>
    <property type="project" value="TreeGrafter"/>
</dbReference>
<evidence type="ECO:0000259" key="1">
    <source>
        <dbReference type="PROSITE" id="PS51059"/>
    </source>
</evidence>